<accession>A0A088QCQ2</accession>
<feature type="region of interest" description="Disordered" evidence="1">
    <location>
        <begin position="1"/>
        <end position="20"/>
    </location>
</feature>
<dbReference type="AlphaFoldDB" id="A0A088QCQ2"/>
<name>A0A088QCQ2_9PEZI</name>
<dbReference type="Gene3D" id="3.10.450.30">
    <property type="entry name" value="Microbial ribonucleases"/>
    <property type="match status" value="1"/>
</dbReference>
<gene>
    <name evidence="2" type="primary">OEC16</name>
</gene>
<evidence type="ECO:0000256" key="1">
    <source>
        <dbReference type="SAM" id="MobiDB-lite"/>
    </source>
</evidence>
<feature type="non-terminal residue" evidence="2">
    <location>
        <position position="1"/>
    </location>
</feature>
<proteinExistence type="evidence at transcript level"/>
<dbReference type="EMBL" id="KM220829">
    <property type="protein sequence ID" value="AIN81172.1"/>
    <property type="molecule type" value="mRNA"/>
</dbReference>
<sequence length="175" mass="20101">MHVASSTVHPYGLSHTDDHSNQKPHIRIYVKIGSTIWDSEENNVCHKDEAPCAEEDDDCPKVHPTCPKKTTNRYGFRCKKKFFNQNRVMAAARKGCLSISKNNQKGKFPKAHLGKGYSKEGPYSEWPINKDGGFFNWCKFSRSLYAMDDTKELSSSKPQLSSRDDYGLHRRWRSN</sequence>
<protein>
    <submittedName>
        <fullName evidence="2">Effector protein OEC16</fullName>
    </submittedName>
</protein>
<dbReference type="IntAct" id="A0A088QCQ2">
    <property type="interactions" value="1"/>
</dbReference>
<organism evidence="2">
    <name type="scientific">Golovinomyces orontii</name>
    <dbReference type="NCBI Taxonomy" id="62715"/>
    <lineage>
        <taxon>Eukaryota</taxon>
        <taxon>Fungi</taxon>
        <taxon>Dikarya</taxon>
        <taxon>Ascomycota</taxon>
        <taxon>Pezizomycotina</taxon>
        <taxon>Leotiomycetes</taxon>
        <taxon>Erysiphales</taxon>
        <taxon>Erysiphaceae</taxon>
        <taxon>Golovinomyces</taxon>
    </lineage>
</organism>
<evidence type="ECO:0000313" key="2">
    <source>
        <dbReference type="EMBL" id="AIN81172.1"/>
    </source>
</evidence>
<reference evidence="2" key="1">
    <citation type="journal article" date="2014" name="Cell Host Microbe">
        <title>Convergent targeting of a common host protein-network by pathogen effectors from three kingdoms of life.</title>
        <authorList>
            <person name="Wessling R."/>
            <person name="Epple P.M."/>
            <person name="Altmann S."/>
            <person name="He Y."/>
            <person name="Yang L."/>
            <person name="McDonald N."/>
            <person name="Wiley K."/>
            <person name="Bader K.C."/>
            <person name="Glaesser C."/>
            <person name="Mukhtar M.S."/>
            <person name="Haigis S."/>
            <person name="Ghamsari L."/>
            <person name="Stephens A.E."/>
            <person name="Ecker J.R."/>
            <person name="Vidal M."/>
            <person name="Jones J.D.G."/>
            <person name="Mayer K.F.X."/>
            <person name="Ver Loren van Themaat E."/>
            <person name="Schulze-Lefert P."/>
            <person name="Dangl J.L."/>
            <person name="Panstruga R."/>
            <person name="Braun P."/>
        </authorList>
    </citation>
    <scope>NUCLEOTIDE SEQUENCE</scope>
</reference>